<reference evidence="4 5" key="1">
    <citation type="submission" date="2018-06" db="EMBL/GenBank/DDBJ databases">
        <authorList>
            <consortium name="Pathogen Informatics"/>
            <person name="Doyle S."/>
        </authorList>
    </citation>
    <scope>NUCLEOTIDE SEQUENCE [LARGE SCALE GENOMIC DNA]</scope>
    <source>
        <strain evidence="4 5">NCTC10821</strain>
    </source>
</reference>
<feature type="domain" description="N-acetyltransferase" evidence="3">
    <location>
        <begin position="11"/>
        <end position="163"/>
    </location>
</feature>
<evidence type="ECO:0000313" key="5">
    <source>
        <dbReference type="Proteomes" id="UP000254978"/>
    </source>
</evidence>
<dbReference type="EMBL" id="UGQT01000001">
    <property type="protein sequence ID" value="STZ60895.1"/>
    <property type="molecule type" value="Genomic_DNA"/>
</dbReference>
<dbReference type="InterPro" id="IPR000182">
    <property type="entry name" value="GNAT_dom"/>
</dbReference>
<gene>
    <name evidence="4" type="ORF">NCTC10821_04439</name>
</gene>
<evidence type="ECO:0000259" key="3">
    <source>
        <dbReference type="PROSITE" id="PS51186"/>
    </source>
</evidence>
<evidence type="ECO:0000313" key="4">
    <source>
        <dbReference type="EMBL" id="STZ60895.1"/>
    </source>
</evidence>
<dbReference type="InterPro" id="IPR050832">
    <property type="entry name" value="Bact_Acetyltransf"/>
</dbReference>
<dbReference type="Gene3D" id="3.40.630.30">
    <property type="match status" value="1"/>
</dbReference>
<protein>
    <submittedName>
        <fullName evidence="4">Acetyltransferase</fullName>
    </submittedName>
</protein>
<dbReference type="PROSITE" id="PS51186">
    <property type="entry name" value="GNAT"/>
    <property type="match status" value="1"/>
</dbReference>
<keyword evidence="1 4" id="KW-0808">Transferase</keyword>
<dbReference type="PANTHER" id="PTHR43877">
    <property type="entry name" value="AMINOALKYLPHOSPHONATE N-ACETYLTRANSFERASE-RELATED-RELATED"/>
    <property type="match status" value="1"/>
</dbReference>
<name>A0A378TMA0_9MYCO</name>
<evidence type="ECO:0000256" key="1">
    <source>
        <dbReference type="ARBA" id="ARBA00022679"/>
    </source>
</evidence>
<keyword evidence="2" id="KW-0012">Acyltransferase</keyword>
<dbReference type="PANTHER" id="PTHR43877:SF2">
    <property type="entry name" value="AMINOALKYLPHOSPHONATE N-ACETYLTRANSFERASE-RELATED"/>
    <property type="match status" value="1"/>
</dbReference>
<dbReference type="CDD" id="cd04301">
    <property type="entry name" value="NAT_SF"/>
    <property type="match status" value="1"/>
</dbReference>
<dbReference type="AlphaFoldDB" id="A0A378TMA0"/>
<sequence length="166" mass="18451">MHESPTPLQFIAIAQDDPRAAPLLDALTFEYNSRYGAGLPAEYRDMRAYPAEEFAPPGGALILALLDGITVAGGAFRRYDETTAELKRIWTASEHRQRGYGRLVVAELERLARQRGYRRVYLTTGPSQPEAVALYLAAGYRPLYDRSLPSLEVGAHPFEKDLVDPA</sequence>
<dbReference type="RefSeq" id="WP_115279952.1">
    <property type="nucleotide sequence ID" value="NZ_AP022600.1"/>
</dbReference>
<dbReference type="OrthoDB" id="70840at2"/>
<keyword evidence="5" id="KW-1185">Reference proteome</keyword>
<dbReference type="Pfam" id="PF00583">
    <property type="entry name" value="Acetyltransf_1"/>
    <property type="match status" value="1"/>
</dbReference>
<evidence type="ECO:0000256" key="2">
    <source>
        <dbReference type="ARBA" id="ARBA00023315"/>
    </source>
</evidence>
<accession>A0A378TMA0</accession>
<dbReference type="SUPFAM" id="SSF55729">
    <property type="entry name" value="Acyl-CoA N-acyltransferases (Nat)"/>
    <property type="match status" value="1"/>
</dbReference>
<dbReference type="Proteomes" id="UP000254978">
    <property type="component" value="Unassembled WGS sequence"/>
</dbReference>
<proteinExistence type="predicted"/>
<dbReference type="GO" id="GO:0016747">
    <property type="term" value="F:acyltransferase activity, transferring groups other than amino-acyl groups"/>
    <property type="evidence" value="ECO:0007669"/>
    <property type="project" value="InterPro"/>
</dbReference>
<dbReference type="InterPro" id="IPR016181">
    <property type="entry name" value="Acyl_CoA_acyltransferase"/>
</dbReference>
<organism evidence="4 5">
    <name type="scientific">Mycolicibacterium tokaiense</name>
    <dbReference type="NCBI Taxonomy" id="39695"/>
    <lineage>
        <taxon>Bacteria</taxon>
        <taxon>Bacillati</taxon>
        <taxon>Actinomycetota</taxon>
        <taxon>Actinomycetes</taxon>
        <taxon>Mycobacteriales</taxon>
        <taxon>Mycobacteriaceae</taxon>
        <taxon>Mycolicibacterium</taxon>
    </lineage>
</organism>